<keyword evidence="4" id="KW-1185">Reference proteome</keyword>
<feature type="region of interest" description="Disordered" evidence="1">
    <location>
        <begin position="95"/>
        <end position="169"/>
    </location>
</feature>
<accession>A0ABT2JL52</accession>
<evidence type="ECO:0000256" key="2">
    <source>
        <dbReference type="SAM" id="Phobius"/>
    </source>
</evidence>
<feature type="transmembrane region" description="Helical" evidence="2">
    <location>
        <begin position="30"/>
        <end position="51"/>
    </location>
</feature>
<comment type="caution">
    <text evidence="3">The sequence shown here is derived from an EMBL/GenBank/DDBJ whole genome shotgun (WGS) entry which is preliminary data.</text>
</comment>
<protein>
    <recommendedName>
        <fullName evidence="5">Cellulose synthase</fullName>
    </recommendedName>
</protein>
<keyword evidence="2" id="KW-0472">Membrane</keyword>
<evidence type="ECO:0000256" key="1">
    <source>
        <dbReference type="SAM" id="MobiDB-lite"/>
    </source>
</evidence>
<keyword evidence="2" id="KW-0812">Transmembrane</keyword>
<proteinExistence type="predicted"/>
<feature type="transmembrane region" description="Helical" evidence="2">
    <location>
        <begin position="71"/>
        <end position="89"/>
    </location>
</feature>
<dbReference type="RefSeq" id="WP_260215517.1">
    <property type="nucleotide sequence ID" value="NZ_JAJAGO010000001.1"/>
</dbReference>
<dbReference type="EMBL" id="JAJAGO010000001">
    <property type="protein sequence ID" value="MCT2588606.1"/>
    <property type="molecule type" value="Genomic_DNA"/>
</dbReference>
<evidence type="ECO:0000313" key="3">
    <source>
        <dbReference type="EMBL" id="MCT2588606.1"/>
    </source>
</evidence>
<evidence type="ECO:0008006" key="5">
    <source>
        <dbReference type="Google" id="ProtNLM"/>
    </source>
</evidence>
<organism evidence="3 4">
    <name type="scientific">Streptomyces gossypii</name>
    <dbReference type="NCBI Taxonomy" id="2883101"/>
    <lineage>
        <taxon>Bacteria</taxon>
        <taxon>Bacillati</taxon>
        <taxon>Actinomycetota</taxon>
        <taxon>Actinomycetes</taxon>
        <taxon>Kitasatosporales</taxon>
        <taxon>Streptomycetaceae</taxon>
        <taxon>Streptomyces</taxon>
    </lineage>
</organism>
<evidence type="ECO:0000313" key="4">
    <source>
        <dbReference type="Proteomes" id="UP001156389"/>
    </source>
</evidence>
<gene>
    <name evidence="3" type="ORF">LHJ74_01365</name>
</gene>
<dbReference type="Proteomes" id="UP001156389">
    <property type="component" value="Unassembled WGS sequence"/>
</dbReference>
<sequence length="179" mass="17972">MLTTTVCIALSAAGLALAFLTAYRRRFVAALRLAAFALLPVGLAMAGLVELGSEVGTAVGDWGTDLVLKPSVWSGFGVLAVAVVLYVIARVAAGRSAGDGSDPRPRKERRAAARAEREQAAAAPGASAPSLGAGRSAGAKPEGKAKSGSRQKSGSKKAGGSGGGEDFSDIEAILKKHGI</sequence>
<feature type="compositionally biased region" description="Basic and acidic residues" evidence="1">
    <location>
        <begin position="101"/>
        <end position="119"/>
    </location>
</feature>
<name>A0ABT2JL52_9ACTN</name>
<keyword evidence="2" id="KW-1133">Transmembrane helix</keyword>
<feature type="compositionally biased region" description="Low complexity" evidence="1">
    <location>
        <begin position="120"/>
        <end position="139"/>
    </location>
</feature>
<feature type="transmembrane region" description="Helical" evidence="2">
    <location>
        <begin position="6"/>
        <end position="23"/>
    </location>
</feature>
<reference evidence="3 4" key="1">
    <citation type="submission" date="2021-10" db="EMBL/GenBank/DDBJ databases">
        <title>Streptomyces gossypii sp. nov., isolated from soil collected from cotton field.</title>
        <authorList>
            <person name="Ge X."/>
            <person name="Chen X."/>
            <person name="Liu W."/>
        </authorList>
    </citation>
    <scope>NUCLEOTIDE SEQUENCE [LARGE SCALE GENOMIC DNA]</scope>
    <source>
        <strain evidence="3 4">N2-109</strain>
    </source>
</reference>